<evidence type="ECO:0000313" key="1">
    <source>
        <dbReference type="EMBL" id="RSL49999.1"/>
    </source>
</evidence>
<accession>A0A428PAJ2</accession>
<organism evidence="1 2">
    <name type="scientific">Fusarium duplospermum</name>
    <dbReference type="NCBI Taxonomy" id="1325734"/>
    <lineage>
        <taxon>Eukaryota</taxon>
        <taxon>Fungi</taxon>
        <taxon>Dikarya</taxon>
        <taxon>Ascomycota</taxon>
        <taxon>Pezizomycotina</taxon>
        <taxon>Sordariomycetes</taxon>
        <taxon>Hypocreomycetidae</taxon>
        <taxon>Hypocreales</taxon>
        <taxon>Nectriaceae</taxon>
        <taxon>Fusarium</taxon>
        <taxon>Fusarium solani species complex</taxon>
    </lineage>
</organism>
<name>A0A428PAJ2_9HYPO</name>
<evidence type="ECO:0000313" key="2">
    <source>
        <dbReference type="Proteomes" id="UP000288168"/>
    </source>
</evidence>
<gene>
    <name evidence="1" type="ORF">CEP54_012156</name>
</gene>
<dbReference type="Proteomes" id="UP000288168">
    <property type="component" value="Unassembled WGS sequence"/>
</dbReference>
<comment type="caution">
    <text evidence="1">The sequence shown here is derived from an EMBL/GenBank/DDBJ whole genome shotgun (WGS) entry which is preliminary data.</text>
</comment>
<keyword evidence="2" id="KW-1185">Reference proteome</keyword>
<sequence>MEDIDDAFMSRLHFKFEYKDLDSPTMVGIWKNFLAKEISRPGGHINEADLEQLAKGYMLSGREIKNAASCAKAISRVRKQELSLALVKDTIEKLGYAPEARRIES</sequence>
<proteinExistence type="predicted"/>
<dbReference type="InterPro" id="IPR027417">
    <property type="entry name" value="P-loop_NTPase"/>
</dbReference>
<dbReference type="AlphaFoldDB" id="A0A428PAJ2"/>
<dbReference type="STRING" id="1325734.A0A428PAJ2"/>
<evidence type="ECO:0008006" key="3">
    <source>
        <dbReference type="Google" id="ProtNLM"/>
    </source>
</evidence>
<dbReference type="EMBL" id="NKCI01000170">
    <property type="protein sequence ID" value="RSL49999.1"/>
    <property type="molecule type" value="Genomic_DNA"/>
</dbReference>
<protein>
    <recommendedName>
        <fullName evidence="3">AAA ATPase AAA+ lid domain-containing protein</fullName>
    </recommendedName>
</protein>
<dbReference type="OrthoDB" id="10042665at2759"/>
<dbReference type="PANTHER" id="PTHR46411:SF3">
    <property type="entry name" value="AAA+ ATPASE DOMAIN-CONTAINING PROTEIN"/>
    <property type="match status" value="1"/>
</dbReference>
<dbReference type="SUPFAM" id="SSF52540">
    <property type="entry name" value="P-loop containing nucleoside triphosphate hydrolases"/>
    <property type="match status" value="1"/>
</dbReference>
<dbReference type="PANTHER" id="PTHR46411">
    <property type="entry name" value="FAMILY ATPASE, PUTATIVE-RELATED"/>
    <property type="match status" value="1"/>
</dbReference>
<reference evidence="1 2" key="1">
    <citation type="submission" date="2017-06" db="EMBL/GenBank/DDBJ databases">
        <title>Comparative genomic analysis of Ambrosia Fusariam Clade fungi.</title>
        <authorList>
            <person name="Stajich J.E."/>
            <person name="Carrillo J."/>
            <person name="Kijimoto T."/>
            <person name="Eskalen A."/>
            <person name="O'Donnell K."/>
            <person name="Kasson M."/>
        </authorList>
    </citation>
    <scope>NUCLEOTIDE SEQUENCE [LARGE SCALE GENOMIC DNA]</scope>
    <source>
        <strain evidence="1 2">NRRL62584</strain>
    </source>
</reference>